<dbReference type="RefSeq" id="WP_203962410.1">
    <property type="nucleotide sequence ID" value="NZ_AP023355.1"/>
</dbReference>
<keyword evidence="8" id="KW-1185">Reference proteome</keyword>
<reference evidence="7 8" key="1">
    <citation type="submission" date="2020-08" db="EMBL/GenBank/DDBJ databases">
        <title>Whole genome shotgun sequence of Actinocatenispora thailandica NBRC 105041.</title>
        <authorList>
            <person name="Komaki H."/>
            <person name="Tamura T."/>
        </authorList>
    </citation>
    <scope>NUCLEOTIDE SEQUENCE [LARGE SCALE GENOMIC DNA]</scope>
    <source>
        <strain evidence="7 8">NBRC 105041</strain>
    </source>
</reference>
<evidence type="ECO:0000313" key="8">
    <source>
        <dbReference type="Proteomes" id="UP000611640"/>
    </source>
</evidence>
<sequence length="361" mass="41070">MSRHRLISHRSYRIWMGVNAVLLLLFSGGVLYFTVGNGFRSTQAEARSMQTPDPTESAKLAAKIPTKQQVMNPHGIYFGLSTPQAPWSDSEIDDISGKAGVRPDLLEYFVNWTEDFRPQAVVQAYRQGAVPAITWEPWAGLQNGTSQPAYALSRIVDGKYDGYITRFATAVRDQQWPIVLRFGHEMNGDWYPWSESKSGNHRGEYVPAWRHVHDIFDKVGATNVIWVWSPNITRPVPSVALEPLYPGDKYVDWVGMVGYAADEQTTATQTFQDTIKQFRTFTHKRILITETGAGPGKNQSAWTTSLFNWLKSRTDIVGFVWFEYDHEATGTKDWRFTVNQDTLDAFRSGIKKIRVARPIER</sequence>
<protein>
    <recommendedName>
        <fullName evidence="6">GH26 domain-containing protein</fullName>
    </recommendedName>
</protein>
<evidence type="ECO:0000259" key="6">
    <source>
        <dbReference type="PROSITE" id="PS51764"/>
    </source>
</evidence>
<comment type="similarity">
    <text evidence="1 4">Belongs to the glycosyl hydrolase 26 family.</text>
</comment>
<dbReference type="InterPro" id="IPR017853">
    <property type="entry name" value="GH"/>
</dbReference>
<dbReference type="Gene3D" id="3.20.20.80">
    <property type="entry name" value="Glycosidases"/>
    <property type="match status" value="1"/>
</dbReference>
<accession>A0A7R7DQE6</accession>
<dbReference type="KEGG" id="atl:Athai_34730"/>
<dbReference type="InterPro" id="IPR000805">
    <property type="entry name" value="Glyco_hydro_26"/>
</dbReference>
<evidence type="ECO:0000256" key="4">
    <source>
        <dbReference type="PROSITE-ProRule" id="PRU01100"/>
    </source>
</evidence>
<feature type="transmembrane region" description="Helical" evidence="5">
    <location>
        <begin position="12"/>
        <end position="33"/>
    </location>
</feature>
<evidence type="ECO:0000313" key="7">
    <source>
        <dbReference type="EMBL" id="BCJ35970.1"/>
    </source>
</evidence>
<keyword evidence="2 4" id="KW-0378">Hydrolase</keyword>
<dbReference type="PANTHER" id="PTHR40079:SF4">
    <property type="entry name" value="GH26 DOMAIN-CONTAINING PROTEIN-RELATED"/>
    <property type="match status" value="1"/>
</dbReference>
<dbReference type="EMBL" id="AP023355">
    <property type="protein sequence ID" value="BCJ35970.1"/>
    <property type="molecule type" value="Genomic_DNA"/>
</dbReference>
<keyword evidence="5" id="KW-0472">Membrane</keyword>
<dbReference type="PROSITE" id="PS51764">
    <property type="entry name" value="GH26"/>
    <property type="match status" value="1"/>
</dbReference>
<dbReference type="Proteomes" id="UP000611640">
    <property type="component" value="Chromosome"/>
</dbReference>
<feature type="active site" description="Nucleophile" evidence="4">
    <location>
        <position position="290"/>
    </location>
</feature>
<keyword evidence="5" id="KW-1133">Transmembrane helix</keyword>
<keyword evidence="3 4" id="KW-0326">Glycosidase</keyword>
<dbReference type="InterPro" id="IPR022790">
    <property type="entry name" value="GH26_dom"/>
</dbReference>
<evidence type="ECO:0000256" key="3">
    <source>
        <dbReference type="ARBA" id="ARBA00023295"/>
    </source>
</evidence>
<dbReference type="GO" id="GO:0006080">
    <property type="term" value="P:substituted mannan metabolic process"/>
    <property type="evidence" value="ECO:0007669"/>
    <property type="project" value="InterPro"/>
</dbReference>
<dbReference type="AlphaFoldDB" id="A0A7R7DQE6"/>
<feature type="active site" description="Proton donor" evidence="4">
    <location>
        <position position="185"/>
    </location>
</feature>
<evidence type="ECO:0000256" key="2">
    <source>
        <dbReference type="ARBA" id="ARBA00022801"/>
    </source>
</evidence>
<dbReference type="SUPFAM" id="SSF51445">
    <property type="entry name" value="(Trans)glycosidases"/>
    <property type="match status" value="1"/>
</dbReference>
<gene>
    <name evidence="7" type="ORF">Athai_34730</name>
</gene>
<feature type="domain" description="GH26" evidence="6">
    <location>
        <begin position="55"/>
        <end position="341"/>
    </location>
</feature>
<evidence type="ECO:0000256" key="1">
    <source>
        <dbReference type="ARBA" id="ARBA00007754"/>
    </source>
</evidence>
<dbReference type="PANTHER" id="PTHR40079">
    <property type="entry name" value="MANNAN ENDO-1,4-BETA-MANNOSIDASE E-RELATED"/>
    <property type="match status" value="1"/>
</dbReference>
<dbReference type="GO" id="GO:0016985">
    <property type="term" value="F:mannan endo-1,4-beta-mannosidase activity"/>
    <property type="evidence" value="ECO:0007669"/>
    <property type="project" value="InterPro"/>
</dbReference>
<proteinExistence type="inferred from homology"/>
<organism evidence="7 8">
    <name type="scientific">Actinocatenispora thailandica</name>
    <dbReference type="NCBI Taxonomy" id="227318"/>
    <lineage>
        <taxon>Bacteria</taxon>
        <taxon>Bacillati</taxon>
        <taxon>Actinomycetota</taxon>
        <taxon>Actinomycetes</taxon>
        <taxon>Micromonosporales</taxon>
        <taxon>Micromonosporaceae</taxon>
        <taxon>Actinocatenispora</taxon>
    </lineage>
</organism>
<evidence type="ECO:0000256" key="5">
    <source>
        <dbReference type="SAM" id="Phobius"/>
    </source>
</evidence>
<keyword evidence="5" id="KW-0812">Transmembrane</keyword>
<dbReference type="Pfam" id="PF02156">
    <property type="entry name" value="Glyco_hydro_26"/>
    <property type="match status" value="1"/>
</dbReference>
<name>A0A7R7DQE6_9ACTN</name>